<organism evidence="1 2">
    <name type="scientific">Amphibalanus amphitrite</name>
    <name type="common">Striped barnacle</name>
    <name type="synonym">Balanus amphitrite</name>
    <dbReference type="NCBI Taxonomy" id="1232801"/>
    <lineage>
        <taxon>Eukaryota</taxon>
        <taxon>Metazoa</taxon>
        <taxon>Ecdysozoa</taxon>
        <taxon>Arthropoda</taxon>
        <taxon>Crustacea</taxon>
        <taxon>Multicrustacea</taxon>
        <taxon>Cirripedia</taxon>
        <taxon>Thoracica</taxon>
        <taxon>Thoracicalcarea</taxon>
        <taxon>Balanomorpha</taxon>
        <taxon>Balanoidea</taxon>
        <taxon>Balanidae</taxon>
        <taxon>Amphibalaninae</taxon>
        <taxon>Amphibalanus</taxon>
    </lineage>
</organism>
<evidence type="ECO:0000313" key="2">
    <source>
        <dbReference type="Proteomes" id="UP000440578"/>
    </source>
</evidence>
<sequence>MSDDPTIAYKQRSFSIIGGNVSIISSCQAYDPESFPAFPQTLQQVQYIKTHVTGSYYFVGIWDEETEGVFKDMTTGEIVDLPPSWWWNGAVDTSTSYNCMTLYSSGLYAVGCGTSQNGHICQYNVAENGRRPSA</sequence>
<dbReference type="InterPro" id="IPR016187">
    <property type="entry name" value="CTDL_fold"/>
</dbReference>
<reference evidence="1 2" key="1">
    <citation type="submission" date="2019-07" db="EMBL/GenBank/DDBJ databases">
        <title>Draft genome assembly of a fouling barnacle, Amphibalanus amphitrite (Darwin, 1854): The first reference genome for Thecostraca.</title>
        <authorList>
            <person name="Kim W."/>
        </authorList>
    </citation>
    <scope>NUCLEOTIDE SEQUENCE [LARGE SCALE GENOMIC DNA]</scope>
    <source>
        <strain evidence="1">SNU_AA5</strain>
        <tissue evidence="1">Soma without cirri and trophi</tissue>
    </source>
</reference>
<accession>A0A6A4WFR5</accession>
<proteinExistence type="predicted"/>
<evidence type="ECO:0000313" key="1">
    <source>
        <dbReference type="EMBL" id="KAF0302664.1"/>
    </source>
</evidence>
<gene>
    <name evidence="1" type="ORF">FJT64_025247</name>
</gene>
<protein>
    <recommendedName>
        <fullName evidence="3">C-type lectin domain-containing protein</fullName>
    </recommendedName>
</protein>
<name>A0A6A4WFR5_AMPAM</name>
<dbReference type="EMBL" id="VIIS01001030">
    <property type="protein sequence ID" value="KAF0302664.1"/>
    <property type="molecule type" value="Genomic_DNA"/>
</dbReference>
<dbReference type="Proteomes" id="UP000440578">
    <property type="component" value="Unassembled WGS sequence"/>
</dbReference>
<keyword evidence="2" id="KW-1185">Reference proteome</keyword>
<dbReference type="OrthoDB" id="6372777at2759"/>
<comment type="caution">
    <text evidence="1">The sequence shown here is derived from an EMBL/GenBank/DDBJ whole genome shotgun (WGS) entry which is preliminary data.</text>
</comment>
<dbReference type="SUPFAM" id="SSF56436">
    <property type="entry name" value="C-type lectin-like"/>
    <property type="match status" value="1"/>
</dbReference>
<dbReference type="AlphaFoldDB" id="A0A6A4WFR5"/>
<dbReference type="Gene3D" id="3.10.100.10">
    <property type="entry name" value="Mannose-Binding Protein A, subunit A"/>
    <property type="match status" value="1"/>
</dbReference>
<dbReference type="InterPro" id="IPR016186">
    <property type="entry name" value="C-type_lectin-like/link_sf"/>
</dbReference>
<evidence type="ECO:0008006" key="3">
    <source>
        <dbReference type="Google" id="ProtNLM"/>
    </source>
</evidence>